<sequence>MRTDKLYRTRENRNWSKKRGIRDAVKGNFGQAQQRYGPFGQEQHDGGLGHFSGDESGSAVQPAFLRRFEWRCWLASRIENIHRIRSPQAAAMHCCLSAYRLAWQGLIINIATSSWACSIDFFPDMPFEAWTSNMTYLRTDSG</sequence>
<dbReference type="Proteomes" id="UP000001007">
    <property type="component" value="Chromosome"/>
</dbReference>
<dbReference type="KEGG" id="cte:CT0382"/>
<organism evidence="1 2">
    <name type="scientific">Chlorobaculum tepidum (strain ATCC 49652 / DSM 12025 / NBRC 103806 / TLS)</name>
    <name type="common">Chlorobium tepidum</name>
    <dbReference type="NCBI Taxonomy" id="194439"/>
    <lineage>
        <taxon>Bacteria</taxon>
        <taxon>Pseudomonadati</taxon>
        <taxon>Chlorobiota</taxon>
        <taxon>Chlorobiia</taxon>
        <taxon>Chlorobiales</taxon>
        <taxon>Chlorobiaceae</taxon>
        <taxon>Chlorobaculum</taxon>
    </lineage>
</organism>
<evidence type="ECO:0000313" key="1">
    <source>
        <dbReference type="EMBL" id="AAM71628.1"/>
    </source>
</evidence>
<dbReference type="OrthoDB" id="1454687at2"/>
<dbReference type="RefSeq" id="WP_010932074.1">
    <property type="nucleotide sequence ID" value="NC_002932.3"/>
</dbReference>
<dbReference type="HOGENOM" id="CLU_1812344_0_0_10"/>
<gene>
    <name evidence="1" type="ordered locus">CT0382</name>
</gene>
<protein>
    <submittedName>
        <fullName evidence="1">Uncharacterized protein</fullName>
    </submittedName>
</protein>
<name>Q8KFE5_CHLTE</name>
<dbReference type="EMBL" id="AE006470">
    <property type="protein sequence ID" value="AAM71628.1"/>
    <property type="molecule type" value="Genomic_DNA"/>
</dbReference>
<reference evidence="1 2" key="1">
    <citation type="journal article" date="2002" name="Proc. Natl. Acad. Sci. U.S.A.">
        <title>The complete genome sequence of Chlorobium tepidum TLS, a photosynthetic, anaerobic, green-sulfur bacterium.</title>
        <authorList>
            <person name="Eisen J.A."/>
            <person name="Nelson K.E."/>
            <person name="Paulsen I.T."/>
            <person name="Heidelberg J.F."/>
            <person name="Wu M."/>
            <person name="Dodson R.J."/>
            <person name="Deboy R."/>
            <person name="Gwinn M.L."/>
            <person name="Nelson W.C."/>
            <person name="Haft D.H."/>
            <person name="Hickey E.K."/>
            <person name="Peterson J.D."/>
            <person name="Durkin A.S."/>
            <person name="Kolonay J.L."/>
            <person name="Yang F."/>
            <person name="Holt I."/>
            <person name="Umayam L.A."/>
            <person name="Mason T."/>
            <person name="Brenner M."/>
            <person name="Shea T.P."/>
            <person name="Parksey D."/>
            <person name="Nierman W.C."/>
            <person name="Feldblyum T.V."/>
            <person name="Hansen C.L."/>
            <person name="Craven M.B."/>
            <person name="Radune D."/>
            <person name="Vamathevan J."/>
            <person name="Khouri H."/>
            <person name="White O."/>
            <person name="Gruber T.M."/>
            <person name="Ketchum K.A."/>
            <person name="Venter J.C."/>
            <person name="Tettelin H."/>
            <person name="Bryant D.A."/>
            <person name="Fraser C.M."/>
        </authorList>
    </citation>
    <scope>NUCLEOTIDE SEQUENCE [LARGE SCALE GENOMIC DNA]</scope>
    <source>
        <strain evidence="2">ATCC 49652 / DSM 12025 / NBRC 103806 / TLS</strain>
    </source>
</reference>
<accession>Q8KFE5</accession>
<proteinExistence type="predicted"/>
<evidence type="ECO:0000313" key="2">
    <source>
        <dbReference type="Proteomes" id="UP000001007"/>
    </source>
</evidence>
<dbReference type="EnsemblBacteria" id="AAM71628">
    <property type="protein sequence ID" value="AAM71628"/>
    <property type="gene ID" value="CT0382"/>
</dbReference>
<keyword evidence="2" id="KW-1185">Reference proteome</keyword>
<dbReference type="AlphaFoldDB" id="Q8KFE5"/>